<dbReference type="SFLD" id="SFLDG01082">
    <property type="entry name" value="B12-binding_domain_containing"/>
    <property type="match status" value="1"/>
</dbReference>
<evidence type="ECO:0000256" key="3">
    <source>
        <dbReference type="ARBA" id="ARBA00022723"/>
    </source>
</evidence>
<dbReference type="InterPro" id="IPR006158">
    <property type="entry name" value="Cobalamin-bd"/>
</dbReference>
<dbReference type="PATRIC" id="fig|679935.3.peg.1496"/>
<dbReference type="InterPro" id="IPR006638">
    <property type="entry name" value="Elp3/MiaA/NifB-like_rSAM"/>
</dbReference>
<keyword evidence="3" id="KW-0479">Metal-binding</keyword>
<evidence type="ECO:0000313" key="9">
    <source>
        <dbReference type="EMBL" id="AFL77887.1"/>
    </source>
</evidence>
<keyword evidence="4" id="KW-0408">Iron</keyword>
<dbReference type="InterPro" id="IPR007197">
    <property type="entry name" value="rSAM"/>
</dbReference>
<gene>
    <name evidence="9" type="ordered locus">Alfi_1545</name>
</gene>
<evidence type="ECO:0000259" key="8">
    <source>
        <dbReference type="PROSITE" id="PS51918"/>
    </source>
</evidence>
<dbReference type="GO" id="GO:0005829">
    <property type="term" value="C:cytosol"/>
    <property type="evidence" value="ECO:0007669"/>
    <property type="project" value="TreeGrafter"/>
</dbReference>
<evidence type="ECO:0000259" key="7">
    <source>
        <dbReference type="PROSITE" id="PS51332"/>
    </source>
</evidence>
<dbReference type="SFLD" id="SFLDS00029">
    <property type="entry name" value="Radical_SAM"/>
    <property type="match status" value="1"/>
</dbReference>
<comment type="cofactor">
    <cofactor evidence="1">
        <name>[4Fe-4S] cluster</name>
        <dbReference type="ChEBI" id="CHEBI:49883"/>
    </cofactor>
</comment>
<organism evidence="9 10">
    <name type="scientific">Alistipes finegoldii (strain DSM 17242 / JCM 16770 / CCUG 46020 / CIP 107999 / KCTC 15236 / AHN 2437)</name>
    <dbReference type="NCBI Taxonomy" id="679935"/>
    <lineage>
        <taxon>Bacteria</taxon>
        <taxon>Pseudomonadati</taxon>
        <taxon>Bacteroidota</taxon>
        <taxon>Bacteroidia</taxon>
        <taxon>Bacteroidales</taxon>
        <taxon>Rikenellaceae</taxon>
        <taxon>Alistipes</taxon>
    </lineage>
</organism>
<keyword evidence="2" id="KW-0949">S-adenosyl-L-methionine</keyword>
<dbReference type="eggNOG" id="COG1032">
    <property type="taxonomic scope" value="Bacteria"/>
</dbReference>
<feature type="domain" description="Radical SAM core" evidence="8">
    <location>
        <begin position="222"/>
        <end position="443"/>
    </location>
</feature>
<dbReference type="GO" id="GO:0046872">
    <property type="term" value="F:metal ion binding"/>
    <property type="evidence" value="ECO:0007669"/>
    <property type="project" value="UniProtKB-KW"/>
</dbReference>
<evidence type="ECO:0000256" key="2">
    <source>
        <dbReference type="ARBA" id="ARBA00022691"/>
    </source>
</evidence>
<keyword evidence="5" id="KW-0411">Iron-sulfur</keyword>
<evidence type="ECO:0000313" key="10">
    <source>
        <dbReference type="Proteomes" id="UP000006052"/>
    </source>
</evidence>
<dbReference type="PROSITE" id="PS51918">
    <property type="entry name" value="RADICAL_SAM"/>
    <property type="match status" value="1"/>
</dbReference>
<dbReference type="InterPro" id="IPR051198">
    <property type="entry name" value="BchE-like"/>
</dbReference>
<evidence type="ECO:0000256" key="6">
    <source>
        <dbReference type="SAM" id="MobiDB-lite"/>
    </source>
</evidence>
<dbReference type="SFLD" id="SFLDG01123">
    <property type="entry name" value="methyltransferase_(Class_B)"/>
    <property type="match status" value="1"/>
</dbReference>
<evidence type="ECO:0000256" key="1">
    <source>
        <dbReference type="ARBA" id="ARBA00001966"/>
    </source>
</evidence>
<dbReference type="AlphaFoldDB" id="I3YLL9"/>
<feature type="domain" description="B12-binding" evidence="7">
    <location>
        <begin position="17"/>
        <end position="158"/>
    </location>
</feature>
<sequence>MVQFLSVLVVSACSILLISANRHTSPYPVYPLGISYLKTYLERTISGIRVDTADCNLLTDEELAERIRTLAPRYIGVSLRNVDGANSLDRRGFLPEYKALIDVIRAASDAPLIIGGAGFSIYPQAFMRELGADYGIHGEGEGPLAELIGALERGETGADIPAVYTRDGRTGNGPMGNGPAKNRLSENTPTENTPTGNERTENGRRSYLPAIEVEFEPELTGYYWKRSGMLNIQTKRGCPYECIYCSYPHIDGRCVRTMDPEIIAENILRAKRDYGINYLFFTDSVFNIRPEYNVRLAETLIRRGTNVAWGAYFSPRGIDAEQMRLFRASGLTHIEFGTESFCDRTLEAYGKRFTFGDVVRASRLALDNGVYYAHFLILGGYGDTREHVRETIENSRRLEYTVMFPYAGMRIYPHTRLAELAAREGVVAPDDDLLAPAYYIAPDFDLEEARSAAAATGKAWVFPDDPQSALVDTLRLKRNKKGPLWEYLRKP</sequence>
<dbReference type="InterPro" id="IPR034466">
    <property type="entry name" value="Methyltransferase_Class_B"/>
</dbReference>
<dbReference type="CDD" id="cd01335">
    <property type="entry name" value="Radical_SAM"/>
    <property type="match status" value="1"/>
</dbReference>
<name>I3YLL9_ALIFI</name>
<dbReference type="GO" id="GO:0031419">
    <property type="term" value="F:cobalamin binding"/>
    <property type="evidence" value="ECO:0007669"/>
    <property type="project" value="InterPro"/>
</dbReference>
<dbReference type="Pfam" id="PF02310">
    <property type="entry name" value="B12-binding"/>
    <property type="match status" value="1"/>
</dbReference>
<dbReference type="EMBL" id="CP003274">
    <property type="protein sequence ID" value="AFL77887.1"/>
    <property type="molecule type" value="Genomic_DNA"/>
</dbReference>
<feature type="region of interest" description="Disordered" evidence="6">
    <location>
        <begin position="164"/>
        <end position="202"/>
    </location>
</feature>
<dbReference type="Gene3D" id="3.80.30.20">
    <property type="entry name" value="tm_1862 like domain"/>
    <property type="match status" value="1"/>
</dbReference>
<dbReference type="Pfam" id="PF04055">
    <property type="entry name" value="Radical_SAM"/>
    <property type="match status" value="1"/>
</dbReference>
<dbReference type="InterPro" id="IPR023404">
    <property type="entry name" value="rSAM_horseshoe"/>
</dbReference>
<dbReference type="GO" id="GO:0051539">
    <property type="term" value="F:4 iron, 4 sulfur cluster binding"/>
    <property type="evidence" value="ECO:0007669"/>
    <property type="project" value="UniProtKB-KW"/>
</dbReference>
<dbReference type="InterPro" id="IPR058240">
    <property type="entry name" value="rSAM_sf"/>
</dbReference>
<evidence type="ECO:0000256" key="4">
    <source>
        <dbReference type="ARBA" id="ARBA00023004"/>
    </source>
</evidence>
<reference evidence="10" key="1">
    <citation type="journal article" date="2013" name="Stand. Genomic Sci.">
        <title>Complete genome sequence of the bile-resistant pigment-producing anaerobe Alistipes finegoldii type strain (AHN2437(T)).</title>
        <authorList>
            <person name="Mavromatis K."/>
            <person name="Stackebrandt E."/>
            <person name="Munk C."/>
            <person name="Lapidus A."/>
            <person name="Nolan M."/>
            <person name="Lucas S."/>
            <person name="Hammon N."/>
            <person name="Deshpande S."/>
            <person name="Cheng J.F."/>
            <person name="Tapia R."/>
            <person name="Goodwin L.A."/>
            <person name="Pitluck S."/>
            <person name="Liolios K."/>
            <person name="Pagani I."/>
            <person name="Ivanova N."/>
            <person name="Mikhailova N."/>
            <person name="Huntemann M."/>
            <person name="Pati A."/>
            <person name="Chen A."/>
            <person name="Palaniappan K."/>
            <person name="Land M."/>
            <person name="Hauser L."/>
            <person name="Rohde M."/>
            <person name="Gronow S."/>
            <person name="Goker M."/>
            <person name="Detter J.C."/>
            <person name="Bristow J."/>
            <person name="Eisen J.A."/>
            <person name="Markowitz V."/>
            <person name="Hugenholtz P."/>
            <person name="Kyrpides N.C."/>
            <person name="Klenk H.P."/>
            <person name="Woyke T."/>
        </authorList>
    </citation>
    <scope>NUCLEOTIDE SEQUENCE</scope>
    <source>
        <strain evidence="10">DSM 17242 / JCM 16770 / AHN 2437 / CCUG 46020 / CIP 107999</strain>
    </source>
</reference>
<dbReference type="STRING" id="679935.Alfi_1545"/>
<accession>I3YLL9</accession>
<dbReference type="GO" id="GO:0003824">
    <property type="term" value="F:catalytic activity"/>
    <property type="evidence" value="ECO:0007669"/>
    <property type="project" value="InterPro"/>
</dbReference>
<dbReference type="PANTHER" id="PTHR43409">
    <property type="entry name" value="ANAEROBIC MAGNESIUM-PROTOPORPHYRIN IX MONOMETHYL ESTER CYCLASE-RELATED"/>
    <property type="match status" value="1"/>
</dbReference>
<dbReference type="PROSITE" id="PS51332">
    <property type="entry name" value="B12_BINDING"/>
    <property type="match status" value="1"/>
</dbReference>
<feature type="compositionally biased region" description="Low complexity" evidence="6">
    <location>
        <begin position="186"/>
        <end position="197"/>
    </location>
</feature>
<protein>
    <submittedName>
        <fullName evidence="9">Fe-S oxidoreductase</fullName>
    </submittedName>
</protein>
<dbReference type="RefSeq" id="WP_014775389.1">
    <property type="nucleotide sequence ID" value="NC_018011.1"/>
</dbReference>
<dbReference type="SUPFAM" id="SSF102114">
    <property type="entry name" value="Radical SAM enzymes"/>
    <property type="match status" value="1"/>
</dbReference>
<dbReference type="HOGENOM" id="CLU_021572_4_5_10"/>
<dbReference type="Gene3D" id="3.40.50.280">
    <property type="entry name" value="Cobalamin-binding domain"/>
    <property type="match status" value="1"/>
</dbReference>
<dbReference type="Proteomes" id="UP000006052">
    <property type="component" value="Chromosome"/>
</dbReference>
<dbReference type="PANTHER" id="PTHR43409:SF16">
    <property type="entry name" value="SLR0320 PROTEIN"/>
    <property type="match status" value="1"/>
</dbReference>
<dbReference type="SMART" id="SM00729">
    <property type="entry name" value="Elp3"/>
    <property type="match status" value="1"/>
</dbReference>
<evidence type="ECO:0000256" key="5">
    <source>
        <dbReference type="ARBA" id="ARBA00023014"/>
    </source>
</evidence>
<dbReference type="KEGG" id="afd:Alfi_1545"/>
<proteinExistence type="predicted"/>